<dbReference type="PANTHER" id="PTHR30136:SF35">
    <property type="entry name" value="HTH-TYPE TRANSCRIPTIONAL REGULATOR RV1719"/>
    <property type="match status" value="1"/>
</dbReference>
<evidence type="ECO:0000313" key="6">
    <source>
        <dbReference type="EMBL" id="EPX85277.1"/>
    </source>
</evidence>
<protein>
    <submittedName>
        <fullName evidence="6">Transcriptional regulator, IclR family</fullName>
    </submittedName>
</protein>
<evidence type="ECO:0000313" key="7">
    <source>
        <dbReference type="Proteomes" id="UP000015347"/>
    </source>
</evidence>
<dbReference type="InterPro" id="IPR029016">
    <property type="entry name" value="GAF-like_dom_sf"/>
</dbReference>
<evidence type="ECO:0000256" key="2">
    <source>
        <dbReference type="ARBA" id="ARBA00023125"/>
    </source>
</evidence>
<sequence length="258" mass="28526">METKNVKSLGKMVGVLDCFSTTERSLSVSEIAERTGLPRSTAHRSILALKEVGFLEQERSRDQYRLGMRLFQLGATVLNNLDLQRKARPFCETLNSLTSESVHLCVFDGERMVFVERATGGPTGDQNDTIVMEISPCYCTGVGKATLAFQPQPIIDRVIAAGQDRFTAHTLVEPEALRRELEEIRACGYALDREEHKLNVRCVAAPIRNSAGRVIASVSSSGPAKRMSEERQHELAPYVVSHAEAISKQLGWVPPEQA</sequence>
<dbReference type="InterPro" id="IPR014757">
    <property type="entry name" value="Tscrpt_reg_IclR_C"/>
</dbReference>
<dbReference type="PANTHER" id="PTHR30136">
    <property type="entry name" value="HELIX-TURN-HELIX TRANSCRIPTIONAL REGULATOR, ICLR FAMILY"/>
    <property type="match status" value="1"/>
</dbReference>
<dbReference type="CDD" id="cd00090">
    <property type="entry name" value="HTH_ARSR"/>
    <property type="match status" value="1"/>
</dbReference>
<dbReference type="Pfam" id="PF01614">
    <property type="entry name" value="IclR_C"/>
    <property type="match status" value="1"/>
</dbReference>
<dbReference type="Pfam" id="PF09339">
    <property type="entry name" value="HTH_IclR"/>
    <property type="match status" value="1"/>
</dbReference>
<evidence type="ECO:0000259" key="4">
    <source>
        <dbReference type="PROSITE" id="PS51077"/>
    </source>
</evidence>
<feature type="domain" description="IclR-ED" evidence="5">
    <location>
        <begin position="69"/>
        <end position="252"/>
    </location>
</feature>
<dbReference type="InterPro" id="IPR005471">
    <property type="entry name" value="Tscrpt_reg_IclR_N"/>
</dbReference>
<keyword evidence="1" id="KW-0805">Transcription regulation</keyword>
<dbReference type="STRING" id="1123237.Salmuc_02656"/>
<dbReference type="SUPFAM" id="SSF46785">
    <property type="entry name" value="Winged helix' DNA-binding domain"/>
    <property type="match status" value="1"/>
</dbReference>
<dbReference type="InterPro" id="IPR036390">
    <property type="entry name" value="WH_DNA-bd_sf"/>
</dbReference>
<dbReference type="FunFam" id="1.10.10.10:FF:000056">
    <property type="entry name" value="IclR family transcriptional regulator"/>
    <property type="match status" value="1"/>
</dbReference>
<dbReference type="SMART" id="SM00346">
    <property type="entry name" value="HTH_ICLR"/>
    <property type="match status" value="1"/>
</dbReference>
<comment type="caution">
    <text evidence="6">The sequence shown here is derived from an EMBL/GenBank/DDBJ whole genome shotgun (WGS) entry which is preliminary data.</text>
</comment>
<dbReference type="Proteomes" id="UP000015347">
    <property type="component" value="Unassembled WGS sequence"/>
</dbReference>
<dbReference type="EMBL" id="APVH01000009">
    <property type="protein sequence ID" value="EPX85277.1"/>
    <property type="molecule type" value="Genomic_DNA"/>
</dbReference>
<keyword evidence="2" id="KW-0238">DNA-binding</keyword>
<dbReference type="eggNOG" id="COG1414">
    <property type="taxonomic scope" value="Bacteria"/>
</dbReference>
<keyword evidence="3" id="KW-0804">Transcription</keyword>
<dbReference type="RefSeq" id="WP_020039845.1">
    <property type="nucleotide sequence ID" value="NZ_KE557273.1"/>
</dbReference>
<dbReference type="PROSITE" id="PS51078">
    <property type="entry name" value="ICLR_ED"/>
    <property type="match status" value="1"/>
</dbReference>
<evidence type="ECO:0000256" key="3">
    <source>
        <dbReference type="ARBA" id="ARBA00023163"/>
    </source>
</evidence>
<reference evidence="7" key="1">
    <citation type="journal article" date="2014" name="Stand. Genomic Sci.">
        <title>Genome sequence of the exopolysaccharide-producing Salipiger mucosus type strain (DSM 16094(T)), a moderately halophilic member of the Roseobacter clade.</title>
        <authorList>
            <person name="Riedel T."/>
            <person name="Spring S."/>
            <person name="Fiebig A."/>
            <person name="Petersen J."/>
            <person name="Kyrpides N.C."/>
            <person name="Goker M."/>
            <person name="Klenk H.P."/>
        </authorList>
    </citation>
    <scope>NUCLEOTIDE SEQUENCE [LARGE SCALE GENOMIC DNA]</scope>
    <source>
        <strain evidence="7">DSM 16094</strain>
    </source>
</reference>
<dbReference type="OrthoDB" id="9807558at2"/>
<dbReference type="HOGENOM" id="CLU_062618_6_0_5"/>
<name>S9R089_9RHOB</name>
<accession>S9R089</accession>
<evidence type="ECO:0000259" key="5">
    <source>
        <dbReference type="PROSITE" id="PS51078"/>
    </source>
</evidence>
<dbReference type="GO" id="GO:0003677">
    <property type="term" value="F:DNA binding"/>
    <property type="evidence" value="ECO:0007669"/>
    <property type="project" value="UniProtKB-KW"/>
</dbReference>
<dbReference type="PROSITE" id="PS51077">
    <property type="entry name" value="HTH_ICLR"/>
    <property type="match status" value="1"/>
</dbReference>
<dbReference type="Gene3D" id="3.30.450.40">
    <property type="match status" value="1"/>
</dbReference>
<dbReference type="AlphaFoldDB" id="S9R089"/>
<dbReference type="Gene3D" id="1.10.10.10">
    <property type="entry name" value="Winged helix-like DNA-binding domain superfamily/Winged helix DNA-binding domain"/>
    <property type="match status" value="1"/>
</dbReference>
<proteinExistence type="predicted"/>
<dbReference type="SUPFAM" id="SSF55781">
    <property type="entry name" value="GAF domain-like"/>
    <property type="match status" value="1"/>
</dbReference>
<dbReference type="GO" id="GO:0045892">
    <property type="term" value="P:negative regulation of DNA-templated transcription"/>
    <property type="evidence" value="ECO:0007669"/>
    <property type="project" value="TreeGrafter"/>
</dbReference>
<feature type="domain" description="HTH iclR-type" evidence="4">
    <location>
        <begin position="6"/>
        <end position="68"/>
    </location>
</feature>
<evidence type="ECO:0000256" key="1">
    <source>
        <dbReference type="ARBA" id="ARBA00023015"/>
    </source>
</evidence>
<dbReference type="InterPro" id="IPR050707">
    <property type="entry name" value="HTH_MetabolicPath_Reg"/>
</dbReference>
<dbReference type="InterPro" id="IPR036388">
    <property type="entry name" value="WH-like_DNA-bd_sf"/>
</dbReference>
<dbReference type="InterPro" id="IPR011991">
    <property type="entry name" value="ArsR-like_HTH"/>
</dbReference>
<organism evidence="6 7">
    <name type="scientific">Salipiger mucosus DSM 16094</name>
    <dbReference type="NCBI Taxonomy" id="1123237"/>
    <lineage>
        <taxon>Bacteria</taxon>
        <taxon>Pseudomonadati</taxon>
        <taxon>Pseudomonadota</taxon>
        <taxon>Alphaproteobacteria</taxon>
        <taxon>Rhodobacterales</taxon>
        <taxon>Roseobacteraceae</taxon>
        <taxon>Salipiger</taxon>
    </lineage>
</organism>
<dbReference type="GO" id="GO:0003700">
    <property type="term" value="F:DNA-binding transcription factor activity"/>
    <property type="evidence" value="ECO:0007669"/>
    <property type="project" value="TreeGrafter"/>
</dbReference>
<gene>
    <name evidence="6" type="ORF">Salmuc_02656</name>
</gene>
<keyword evidence="7" id="KW-1185">Reference proteome</keyword>